<feature type="compositionally biased region" description="Basic and acidic residues" evidence="5">
    <location>
        <begin position="1124"/>
        <end position="1133"/>
    </location>
</feature>
<feature type="compositionally biased region" description="Acidic residues" evidence="5">
    <location>
        <begin position="1180"/>
        <end position="1196"/>
    </location>
</feature>
<evidence type="ECO:0000259" key="6">
    <source>
        <dbReference type="PROSITE" id="PS50016"/>
    </source>
</evidence>
<feature type="compositionally biased region" description="Basic and acidic residues" evidence="5">
    <location>
        <begin position="1825"/>
        <end position="1835"/>
    </location>
</feature>
<sequence length="2289" mass="254919">MASRPQASCLSDPNFAVICAFLERFANHCGITHPTFADLQEMLENSEQVSQELAELHIKLLRKARKTVFIEKWEKALIKFCHTYSSQDGWEIERFGYKKSRLEVKLRALKMLLEGQFDLNIKFKSSINSLESDELRSKPLGKDKSGRVYWLQLDPASNIRVYREDMDEESWVLVAQDRESLVNLLKELSYGEYQLDINLLNGNAVTESDKPLVDTGQGDPNSVKTCETNEFKEKDSTGVMDIENIKCKDTINRNELFNISLGNMINGDISMNEKNYKNGNSDGELNNKPLENCQQSELVRNLADGTITEPVMYIVGEGNGEDCMTGNPDIEDSDKESEKLSTEIIVGPSDQINSSLPNSSDVNNLNSEKMKSTPKLWTIDKICGVSDDKKCDEDISSGEHSDIKSRQKNYSTFSIDSVLEKKEVGSAENSSISQIALNYCDSNEGSICGDAEADISDEIKNIEPLSRGSDSAVVGCLEDSNDVLVSSDNIGKNTEECKMKSLNIFSVASGTVINTETSGRSSIVEEKEDGQLEERLLEAPALQQISKKYDKSEEVDQVEQLQDSESTCITEKEFTKKNSDANVELILHAPASLNLSDKNDKSETEGTMALQECEYNSNPAEKQEENKRNINNSSSEMLVDIVGRKALNEAVEESEKLLEKGNENEIVKLENSSTSEEITKNCIVVSQEETTESVEYVTKDDDGSKETKNEDVTIEKAEEHDKVFDSIVSDIAETPLPEQIKVSDNHTIESEANSKKENYTDNGSSNSEIVETKLSDTAEHSVSSDRIHKKFVEPVNEEISAGLEVNSKDKTAINTCKIQCTVQEQAQPQESLESNFAKTEIQSEVKKEPNLVPDVPCSEDKHLSTSEYHTEADTKKAGQEDIKHEIGGSDDIIKSMESGETFNKVIQSEEIREQHQHGPSRSPLLLTDANNTMCGKNLTVTEKNCPEESINLIKEEPIDVEKMRESQKIEKINRIDEEENVEEVNEENENAVDMIEEDDQSESAVVGKVKRKFSRRRRRGRNRWSKVKKGEKIVSEGDIGKEKKISKRKGRPKREDSSARGGGREIKLLGIMPEDTEMPTVRQSRRIAQIKLKEEAERRRVEALQLETFKKKKTGKIKKGKSKKNIDSDSYDEKQDEDVDDSDDGKPKALKEKKSRRKKKDKLVFNELNPWESSSGSSTVDDEEDEIEEEPHEEEELTFKSDHEFSPESDVEDPDYKPMKRARTAKVEESKEEPGKYDDTSCEKCGKNDHPEWILLCDKCDKGWHASCVRPALMIVPEGDWYCPPCEHIALIQKLQDSLVQYDRCQKQREIEETRKKRLAFVGISLDNVLPPTKKSSSKNDEDSGDEEDDSGSSSGSGSKSDSESDSEDEPIYQLRQRRSNVTSYRFNEFDELIKSALQDEMEAVRGAGNSGKGKDISNIVNAEKQRRQEEEIDNISDKFTNCDKGAKEAEKTEGDEDGEVETEEIGDGADTAENLSDEILPVVSRSIKKKKSKSVKITSLDFTSEEEDHNSDSDFKGESTEEESEYSFQSESESSNGPRRGRGGDGPIRRSTRARVSRYDRDFINDDSDDAPKRKKSRRDWDSSESSDSDRSWGRKKRKVQKSYGRGSSRRSRGKSKKKKQRRVSFESDEESVTAKKSKNKKIKHVGLESLDEDTVLSRRTRGKKINYQEITGSDSEDNARNQKSRSSRVIESDDDFIAEKEGQDAESEDIDDSLEEEDEGSGNESSNSISVKKQKDTNSELTEGKVMKKKKWVIPDPDDFSENDLMEDEQLDKFTEELEELDEEEEEILGNMLESGDVPINELKAAVKRAKEESKQRKVNVAKNKEREEKESGKTLAAESAGTQAEFAGGKFPKVGKIKITPSRSQLASEVAVALAVPQEAPNAIPAKPTIFNESESSGNPGFLLKTLQGDVKQNIPVANHLPPYPLENTYGTYPGGSVPLNNLMTLVKPEEQLPSSEVSSSIKSGHQISEFGAFQRMVHGHRIASYPPTLPATVPGVSNLDPQTGLGTNQVKRKHDMSSESEGGNTSAAIDERSQSKRQDSPTKKKGRSRGKKQILDDPETQEKLDGLGSAVLPADEGSVITRILNSPQGSQSYPRSDSNQFSVTPRSRPPFPPSISSHFPNQPPRPMASFRMRPPGPPGTMFRTSHPHDPSPSGGGAINIAIANRGMGKPAPGTPLPSFSKVPSLSGFPPRFVTSDPTGRAIYPSVNPGVRPDFPFGNFYGAFPQGAAPGPEGSAFHSGAFQQSFGDETQVGGQINPKQLDDEVGGEFGGLASYFASQREDDLDT</sequence>
<dbReference type="InterPro" id="IPR019787">
    <property type="entry name" value="Znf_PHD-finger"/>
</dbReference>
<dbReference type="CDD" id="cd15543">
    <property type="entry name" value="PHD_RSF1"/>
    <property type="match status" value="1"/>
</dbReference>
<feature type="compositionally biased region" description="Basic and acidic residues" evidence="5">
    <location>
        <begin position="2033"/>
        <end position="2046"/>
    </location>
</feature>
<feature type="region of interest" description="Disordered" evidence="5">
    <location>
        <begin position="998"/>
        <end position="1084"/>
    </location>
</feature>
<feature type="region of interest" description="Disordered" evidence="5">
    <location>
        <begin position="850"/>
        <end position="879"/>
    </location>
</feature>
<evidence type="ECO:0000313" key="8">
    <source>
        <dbReference type="Proteomes" id="UP001372834"/>
    </source>
</evidence>
<feature type="compositionally biased region" description="Polar residues" evidence="5">
    <location>
        <begin position="2244"/>
        <end position="2261"/>
    </location>
</feature>
<feature type="region of interest" description="Disordered" evidence="5">
    <location>
        <begin position="741"/>
        <end position="767"/>
    </location>
</feature>
<feature type="domain" description="PHD-type" evidence="6">
    <location>
        <begin position="1239"/>
        <end position="1289"/>
    </location>
</feature>
<organism evidence="7 8">
    <name type="scientific">Polyplax serrata</name>
    <name type="common">Common mouse louse</name>
    <dbReference type="NCBI Taxonomy" id="468196"/>
    <lineage>
        <taxon>Eukaryota</taxon>
        <taxon>Metazoa</taxon>
        <taxon>Ecdysozoa</taxon>
        <taxon>Arthropoda</taxon>
        <taxon>Hexapoda</taxon>
        <taxon>Insecta</taxon>
        <taxon>Pterygota</taxon>
        <taxon>Neoptera</taxon>
        <taxon>Paraneoptera</taxon>
        <taxon>Psocodea</taxon>
        <taxon>Troctomorpha</taxon>
        <taxon>Phthiraptera</taxon>
        <taxon>Anoplura</taxon>
        <taxon>Polyplacidae</taxon>
        <taxon>Polyplax</taxon>
    </lineage>
</organism>
<feature type="compositionally biased region" description="Acidic residues" evidence="5">
    <location>
        <begin position="1758"/>
        <end position="1768"/>
    </location>
</feature>
<dbReference type="GO" id="GO:0042393">
    <property type="term" value="F:histone binding"/>
    <property type="evidence" value="ECO:0007669"/>
    <property type="project" value="TreeGrafter"/>
</dbReference>
<dbReference type="PANTHER" id="PTHR14296">
    <property type="entry name" value="REMODELING AND SPACING FACTOR 1"/>
    <property type="match status" value="1"/>
</dbReference>
<reference evidence="7 8" key="1">
    <citation type="submission" date="2023-10" db="EMBL/GenBank/DDBJ databases">
        <title>Genomes of two closely related lineages of the louse Polyplax serrata with different host specificities.</title>
        <authorList>
            <person name="Martinu J."/>
            <person name="Tarabai H."/>
            <person name="Stefka J."/>
            <person name="Hypsa V."/>
        </authorList>
    </citation>
    <scope>NUCLEOTIDE SEQUENCE [LARGE SCALE GENOMIC DNA]</scope>
    <source>
        <strain evidence="7">HR10_N</strain>
    </source>
</reference>
<feature type="compositionally biased region" description="Basic residues" evidence="5">
    <location>
        <begin position="1110"/>
        <end position="1123"/>
    </location>
</feature>
<feature type="compositionally biased region" description="Basic residues" evidence="5">
    <location>
        <begin position="1008"/>
        <end position="1027"/>
    </location>
</feature>
<feature type="region of interest" description="Disordered" evidence="5">
    <location>
        <begin position="1330"/>
        <end position="1377"/>
    </location>
</feature>
<keyword evidence="1" id="KW-0479">Metal-binding</keyword>
<feature type="region of interest" description="Disordered" evidence="5">
    <location>
        <begin position="1103"/>
        <end position="1242"/>
    </location>
</feature>
<feature type="compositionally biased region" description="Basic residues" evidence="5">
    <location>
        <begin position="1609"/>
        <end position="1624"/>
    </location>
</feature>
<feature type="compositionally biased region" description="Basic and acidic residues" evidence="5">
    <location>
        <begin position="741"/>
        <end position="759"/>
    </location>
</feature>
<feature type="region of interest" description="Disordered" evidence="5">
    <location>
        <begin position="1997"/>
        <end position="2068"/>
    </location>
</feature>
<dbReference type="PROSITE" id="PS50016">
    <property type="entry name" value="ZF_PHD_2"/>
    <property type="match status" value="1"/>
</dbReference>
<comment type="caution">
    <text evidence="7">The sequence shown here is derived from an EMBL/GenBank/DDBJ whole genome shotgun (WGS) entry which is preliminary data.</text>
</comment>
<accession>A0AAN8S944</accession>
<dbReference type="Pfam" id="PF00628">
    <property type="entry name" value="PHD"/>
    <property type="match status" value="1"/>
</dbReference>
<protein>
    <recommendedName>
        <fullName evidence="6">PHD-type domain-containing protein</fullName>
    </recommendedName>
</protein>
<feature type="compositionally biased region" description="Basic residues" evidence="5">
    <location>
        <begin position="2047"/>
        <end position="2056"/>
    </location>
</feature>
<feature type="compositionally biased region" description="Basic and acidic residues" evidence="5">
    <location>
        <begin position="1735"/>
        <end position="1748"/>
    </location>
</feature>
<feature type="compositionally biased region" description="Acidic residues" evidence="5">
    <location>
        <begin position="1134"/>
        <end position="1143"/>
    </location>
</feature>
<feature type="compositionally biased region" description="Acidic residues" evidence="5">
    <location>
        <begin position="1706"/>
        <end position="1723"/>
    </location>
</feature>
<dbReference type="InterPro" id="IPR028938">
    <property type="entry name" value="Rsf1-like"/>
</dbReference>
<gene>
    <name evidence="7" type="ORF">RUM43_001973</name>
</gene>
<feature type="compositionally biased region" description="Acidic residues" evidence="5">
    <location>
        <begin position="1454"/>
        <end position="1468"/>
    </location>
</feature>
<feature type="compositionally biased region" description="Basic and acidic residues" evidence="5">
    <location>
        <begin position="1225"/>
        <end position="1242"/>
    </location>
</feature>
<feature type="compositionally biased region" description="Basic and acidic residues" evidence="5">
    <location>
        <begin position="1053"/>
        <end position="1067"/>
    </location>
</feature>
<feature type="region of interest" description="Disordered" evidence="5">
    <location>
        <begin position="1819"/>
        <end position="1844"/>
    </location>
</feature>
<name>A0AAN8S944_POLSC</name>
<feature type="compositionally biased region" description="Polar residues" evidence="5">
    <location>
        <begin position="2089"/>
        <end position="2108"/>
    </location>
</feature>
<dbReference type="PROSITE" id="PS01359">
    <property type="entry name" value="ZF_PHD_1"/>
    <property type="match status" value="1"/>
</dbReference>
<evidence type="ECO:0000256" key="5">
    <source>
        <dbReference type="SAM" id="MobiDB-lite"/>
    </source>
</evidence>
<dbReference type="InterPro" id="IPR011011">
    <property type="entry name" value="Znf_FYVE_PHD"/>
</dbReference>
<dbReference type="EMBL" id="JAWJWE010000036">
    <property type="protein sequence ID" value="KAK6628161.1"/>
    <property type="molecule type" value="Genomic_DNA"/>
</dbReference>
<evidence type="ECO:0000313" key="7">
    <source>
        <dbReference type="EMBL" id="KAK6628161.1"/>
    </source>
</evidence>
<feature type="compositionally biased region" description="Basic and acidic residues" evidence="5">
    <location>
        <begin position="1197"/>
        <end position="1206"/>
    </location>
</feature>
<evidence type="ECO:0000256" key="2">
    <source>
        <dbReference type="ARBA" id="ARBA00022771"/>
    </source>
</evidence>
<proteinExistence type="predicted"/>
<dbReference type="SMART" id="SM00249">
    <property type="entry name" value="PHD"/>
    <property type="match status" value="1"/>
</dbReference>
<dbReference type="GO" id="GO:0031213">
    <property type="term" value="C:RSF complex"/>
    <property type="evidence" value="ECO:0007669"/>
    <property type="project" value="InterPro"/>
</dbReference>
<keyword evidence="2 4" id="KW-0863">Zinc-finger</keyword>
<dbReference type="SUPFAM" id="SSF57903">
    <property type="entry name" value="FYVE/PHD zinc finger"/>
    <property type="match status" value="1"/>
</dbReference>
<evidence type="ECO:0000256" key="4">
    <source>
        <dbReference type="PROSITE-ProRule" id="PRU00146"/>
    </source>
</evidence>
<dbReference type="InterPro" id="IPR019786">
    <property type="entry name" value="Zinc_finger_PHD-type_CS"/>
</dbReference>
<feature type="compositionally biased region" description="Basic and acidic residues" evidence="5">
    <location>
        <begin position="1511"/>
        <end position="1520"/>
    </location>
</feature>
<keyword evidence="3" id="KW-0862">Zinc</keyword>
<dbReference type="GO" id="GO:0045892">
    <property type="term" value="P:negative regulation of DNA-templated transcription"/>
    <property type="evidence" value="ECO:0007669"/>
    <property type="project" value="TreeGrafter"/>
</dbReference>
<feature type="compositionally biased region" description="Basic and acidic residues" evidence="5">
    <location>
        <begin position="858"/>
        <end position="879"/>
    </location>
</feature>
<evidence type="ECO:0000256" key="3">
    <source>
        <dbReference type="ARBA" id="ARBA00022833"/>
    </source>
</evidence>
<feature type="region of interest" description="Disordered" evidence="5">
    <location>
        <begin position="2089"/>
        <end position="2189"/>
    </location>
</feature>
<dbReference type="PANTHER" id="PTHR14296:SF16">
    <property type="entry name" value="REMODELING AND SPACING FACTOR 1"/>
    <property type="match status" value="1"/>
</dbReference>
<feature type="compositionally biased region" description="Basic and acidic residues" evidence="5">
    <location>
        <begin position="1028"/>
        <end position="1043"/>
    </location>
</feature>
<feature type="region of interest" description="Disordered" evidence="5">
    <location>
        <begin position="1405"/>
        <end position="1768"/>
    </location>
</feature>
<feature type="compositionally biased region" description="Basic and acidic residues" evidence="5">
    <location>
        <begin position="1441"/>
        <end position="1453"/>
    </location>
</feature>
<dbReference type="GO" id="GO:0008270">
    <property type="term" value="F:zinc ion binding"/>
    <property type="evidence" value="ECO:0007669"/>
    <property type="project" value="UniProtKB-KW"/>
</dbReference>
<feature type="compositionally biased region" description="Basic residues" evidence="5">
    <location>
        <begin position="1637"/>
        <end position="1646"/>
    </location>
</feature>
<dbReference type="Proteomes" id="UP001372834">
    <property type="component" value="Unassembled WGS sequence"/>
</dbReference>
<feature type="compositionally biased region" description="Polar residues" evidence="5">
    <location>
        <begin position="2003"/>
        <end position="2013"/>
    </location>
</feature>
<dbReference type="InterPro" id="IPR001965">
    <property type="entry name" value="Znf_PHD"/>
</dbReference>
<feature type="region of interest" description="Disordered" evidence="5">
    <location>
        <begin position="2233"/>
        <end position="2267"/>
    </location>
</feature>
<dbReference type="Gene3D" id="2.30.30.1150">
    <property type="match status" value="1"/>
</dbReference>
<feature type="compositionally biased region" description="Low complexity" evidence="5">
    <location>
        <begin position="1527"/>
        <end position="1539"/>
    </location>
</feature>
<evidence type="ECO:0000256" key="1">
    <source>
        <dbReference type="ARBA" id="ARBA00022723"/>
    </source>
</evidence>